<gene>
    <name evidence="4" type="primary">LOC107422507</name>
</gene>
<evidence type="ECO:0000313" key="4">
    <source>
        <dbReference type="RefSeq" id="XP_015887454.2"/>
    </source>
</evidence>
<dbReference type="PROSITE" id="PS00028">
    <property type="entry name" value="ZINC_FINGER_C2H2_1"/>
    <property type="match status" value="1"/>
</dbReference>
<dbReference type="InterPro" id="IPR057766">
    <property type="entry name" value="Znf-C2H2_OTU1-like_C"/>
</dbReference>
<evidence type="ECO:0000313" key="3">
    <source>
        <dbReference type="Proteomes" id="UP001652623"/>
    </source>
</evidence>
<dbReference type="InterPro" id="IPR015940">
    <property type="entry name" value="UBA"/>
</dbReference>
<dbReference type="Pfam" id="PF22562">
    <property type="entry name" value="UBA_7"/>
    <property type="match status" value="1"/>
</dbReference>
<feature type="compositionally biased region" description="Basic and acidic residues" evidence="1">
    <location>
        <begin position="180"/>
        <end position="208"/>
    </location>
</feature>
<accession>A0A6P4AMZ3</accession>
<dbReference type="RefSeq" id="XP_015887454.2">
    <property type="nucleotide sequence ID" value="XM_016031968.3"/>
</dbReference>
<feature type="domain" description="UBA" evidence="2">
    <location>
        <begin position="111"/>
        <end position="152"/>
    </location>
</feature>
<name>A0A6P4AMZ3_ZIZJJ</name>
<dbReference type="Pfam" id="PF09409">
    <property type="entry name" value="PUB"/>
    <property type="match status" value="1"/>
</dbReference>
<dbReference type="Pfam" id="PF24560">
    <property type="entry name" value="zf-C2H2_OTU1_C"/>
    <property type="match status" value="1"/>
</dbReference>
<dbReference type="AlphaFoldDB" id="A0A6P4AMZ3"/>
<dbReference type="Gene3D" id="1.10.8.10">
    <property type="entry name" value="DNA helicase RuvA subunit, C-terminal domain"/>
    <property type="match status" value="1"/>
</dbReference>
<feature type="region of interest" description="Disordered" evidence="1">
    <location>
        <begin position="84"/>
        <end position="107"/>
    </location>
</feature>
<dbReference type="SUPFAM" id="SSF143503">
    <property type="entry name" value="PUG domain-like"/>
    <property type="match status" value="1"/>
</dbReference>
<dbReference type="SUPFAM" id="SSF46934">
    <property type="entry name" value="UBA-like"/>
    <property type="match status" value="1"/>
</dbReference>
<dbReference type="GeneID" id="107422507"/>
<feature type="region of interest" description="Disordered" evidence="1">
    <location>
        <begin position="171"/>
        <end position="208"/>
    </location>
</feature>
<protein>
    <submittedName>
        <fullName evidence="4">Uncharacterized protein LOC107422507 isoform X1</fullName>
    </submittedName>
</protein>
<dbReference type="PROSITE" id="PS50030">
    <property type="entry name" value="UBA"/>
    <property type="match status" value="1"/>
</dbReference>
<feature type="region of interest" description="Disordered" evidence="1">
    <location>
        <begin position="256"/>
        <end position="283"/>
    </location>
</feature>
<proteinExistence type="predicted"/>
<dbReference type="InterPro" id="IPR036339">
    <property type="entry name" value="PUB-like_dom_sf"/>
</dbReference>
<dbReference type="InterPro" id="IPR009060">
    <property type="entry name" value="UBA-like_sf"/>
</dbReference>
<evidence type="ECO:0000256" key="1">
    <source>
        <dbReference type="SAM" id="MobiDB-lite"/>
    </source>
</evidence>
<dbReference type="PANTHER" id="PTHR46713">
    <property type="entry name" value="F13M7.16 PROTEIN"/>
    <property type="match status" value="1"/>
</dbReference>
<organism evidence="3 4">
    <name type="scientific">Ziziphus jujuba</name>
    <name type="common">Chinese jujube</name>
    <name type="synonym">Ziziphus sativa</name>
    <dbReference type="NCBI Taxonomy" id="326968"/>
    <lineage>
        <taxon>Eukaryota</taxon>
        <taxon>Viridiplantae</taxon>
        <taxon>Streptophyta</taxon>
        <taxon>Embryophyta</taxon>
        <taxon>Tracheophyta</taxon>
        <taxon>Spermatophyta</taxon>
        <taxon>Magnoliopsida</taxon>
        <taxon>eudicotyledons</taxon>
        <taxon>Gunneridae</taxon>
        <taxon>Pentapetalae</taxon>
        <taxon>rosids</taxon>
        <taxon>fabids</taxon>
        <taxon>Rosales</taxon>
        <taxon>Rhamnaceae</taxon>
        <taxon>Paliureae</taxon>
        <taxon>Ziziphus</taxon>
    </lineage>
</organism>
<dbReference type="InterPro" id="IPR018997">
    <property type="entry name" value="PUB_domain"/>
</dbReference>
<dbReference type="SMART" id="SM00165">
    <property type="entry name" value="UBA"/>
    <property type="match status" value="1"/>
</dbReference>
<evidence type="ECO:0000259" key="2">
    <source>
        <dbReference type="PROSITE" id="PS50030"/>
    </source>
</evidence>
<dbReference type="Gene3D" id="1.20.58.2190">
    <property type="match status" value="1"/>
</dbReference>
<dbReference type="InterPro" id="IPR013087">
    <property type="entry name" value="Znf_C2H2_type"/>
</dbReference>
<dbReference type="CDD" id="cd14290">
    <property type="entry name" value="UBA_PUB_plant"/>
    <property type="match status" value="1"/>
</dbReference>
<sequence length="412" mass="46419">MAGVSLKCGDCGVLLKSVEEAQEHAELTSHSNFSESTEAVLNLVCSTCGKPCRSKTESDLHTKRTGHIEFVDKTSEAAKPISLEVPKAPDGGAEGSFDASSSQSEEMVVPEVDKKLLEELEGMGFPTARATRALHYSGNTSLEDAVNWVVEHENDNDIDEMPLVPANTKVEASKPSLTPEEVKAKQQELRERARKKKEEEEKIMEKEREKERIRVGKELLEAKRIEEENERKRILALRKAEKEEERRAREKIRQKLEEDKAERRRKLGLPPEDTSAAKSSAPVVEEKKSFLPIRPATKVEQMRECLRSLKQNHKEDDAKVKKAFQTLLTFVGNVARNPDEEKFRKIRLSNQSFQERVGALRGGIEFLELCGFEKQEGGEFLILPREKVDRVVLNSAGSELDSAIKNPFFGVL</sequence>
<dbReference type="CDD" id="cd10461">
    <property type="entry name" value="PUB_UBA_plant"/>
    <property type="match status" value="1"/>
</dbReference>
<dbReference type="KEGG" id="zju:107422507"/>
<dbReference type="Proteomes" id="UP001652623">
    <property type="component" value="Chromosome 3"/>
</dbReference>
<dbReference type="SMART" id="SM00580">
    <property type="entry name" value="PUG"/>
    <property type="match status" value="1"/>
</dbReference>
<reference evidence="4" key="1">
    <citation type="submission" date="2025-08" db="UniProtKB">
        <authorList>
            <consortium name="RefSeq"/>
        </authorList>
    </citation>
    <scope>IDENTIFICATION</scope>
    <source>
        <tissue evidence="4">Seedling</tissue>
    </source>
</reference>
<keyword evidence="3" id="KW-1185">Reference proteome</keyword>
<dbReference type="PANTHER" id="PTHR46713:SF1">
    <property type="entry name" value="F13M7.16 PROTEIN"/>
    <property type="match status" value="1"/>
</dbReference>